<evidence type="ECO:0000313" key="3">
    <source>
        <dbReference type="Proteomes" id="UP000005824"/>
    </source>
</evidence>
<comment type="caution">
    <text evidence="2">The sequence shown here is derived from an EMBL/GenBank/DDBJ whole genome shotgun (WGS) entry which is preliminary data.</text>
</comment>
<protein>
    <submittedName>
        <fullName evidence="2">Uncharacterized protein</fullName>
    </submittedName>
</protein>
<feature type="transmembrane region" description="Helical" evidence="1">
    <location>
        <begin position="12"/>
        <end position="33"/>
    </location>
</feature>
<evidence type="ECO:0000256" key="1">
    <source>
        <dbReference type="SAM" id="Phobius"/>
    </source>
</evidence>
<keyword evidence="1" id="KW-1133">Transmembrane helix</keyword>
<dbReference type="Proteomes" id="UP000005824">
    <property type="component" value="Unassembled WGS sequence"/>
</dbReference>
<dbReference type="InParanoid" id="B4D5G9"/>
<proteinExistence type="predicted"/>
<organism evidence="2 3">
    <name type="scientific">Chthoniobacter flavus Ellin428</name>
    <dbReference type="NCBI Taxonomy" id="497964"/>
    <lineage>
        <taxon>Bacteria</taxon>
        <taxon>Pseudomonadati</taxon>
        <taxon>Verrucomicrobiota</taxon>
        <taxon>Spartobacteria</taxon>
        <taxon>Chthoniobacterales</taxon>
        <taxon>Chthoniobacteraceae</taxon>
        <taxon>Chthoniobacter</taxon>
    </lineage>
</organism>
<dbReference type="AlphaFoldDB" id="B4D5G9"/>
<keyword evidence="1" id="KW-0812">Transmembrane</keyword>
<keyword evidence="1" id="KW-0472">Membrane</keyword>
<sequence>MLPPSMKPTYIISAMLVALLLYPLSFGPVVWMSRRMDHRPEMMDSFGREFYYPLVRLAEQNQTTCQLLIWYQFLVLECDGGSIQ</sequence>
<evidence type="ECO:0000313" key="2">
    <source>
        <dbReference type="EMBL" id="EDY18374.1"/>
    </source>
</evidence>
<dbReference type="STRING" id="497964.CfE428DRAFT_4158"/>
<gene>
    <name evidence="2" type="ORF">CfE428DRAFT_4158</name>
</gene>
<dbReference type="EMBL" id="ABVL01000013">
    <property type="protein sequence ID" value="EDY18374.1"/>
    <property type="molecule type" value="Genomic_DNA"/>
</dbReference>
<reference evidence="2 3" key="1">
    <citation type="journal article" date="2011" name="J. Bacteriol.">
        <title>Genome sequence of Chthoniobacter flavus Ellin428, an aerobic heterotrophic soil bacterium.</title>
        <authorList>
            <person name="Kant R."/>
            <person name="van Passel M.W."/>
            <person name="Palva A."/>
            <person name="Lucas S."/>
            <person name="Lapidus A."/>
            <person name="Glavina Del Rio T."/>
            <person name="Dalin E."/>
            <person name="Tice H."/>
            <person name="Bruce D."/>
            <person name="Goodwin L."/>
            <person name="Pitluck S."/>
            <person name="Larimer F.W."/>
            <person name="Land M.L."/>
            <person name="Hauser L."/>
            <person name="Sangwan P."/>
            <person name="de Vos W.M."/>
            <person name="Janssen P.H."/>
            <person name="Smidt H."/>
        </authorList>
    </citation>
    <scope>NUCLEOTIDE SEQUENCE [LARGE SCALE GENOMIC DNA]</scope>
    <source>
        <strain evidence="2 3">Ellin428</strain>
    </source>
</reference>
<accession>B4D5G9</accession>
<keyword evidence="3" id="KW-1185">Reference proteome</keyword>
<name>B4D5G9_9BACT</name>